<evidence type="ECO:0000313" key="4">
    <source>
        <dbReference type="EMBL" id="PXF22514.1"/>
    </source>
</evidence>
<feature type="region of interest" description="Disordered" evidence="1">
    <location>
        <begin position="312"/>
        <end position="331"/>
    </location>
</feature>
<dbReference type="CDD" id="cd00146">
    <property type="entry name" value="PKD"/>
    <property type="match status" value="1"/>
</dbReference>
<feature type="domain" description="PKD/Chitinase" evidence="3">
    <location>
        <begin position="382"/>
        <end position="472"/>
    </location>
</feature>
<name>A0A2V3HTS4_9ARCH</name>
<protein>
    <recommendedName>
        <fullName evidence="3">PKD/Chitinase domain-containing protein</fullName>
    </recommendedName>
</protein>
<keyword evidence="2" id="KW-0812">Transmembrane</keyword>
<dbReference type="EMBL" id="PSPG01000001">
    <property type="protein sequence ID" value="PXF22514.1"/>
    <property type="molecule type" value="Genomic_DNA"/>
</dbReference>
<organism evidence="4 5">
    <name type="scientific">Candidatus Thalassarchaeum betae</name>
    <dbReference type="NCBI Taxonomy" id="2599289"/>
    <lineage>
        <taxon>Archaea</taxon>
        <taxon>Methanobacteriati</taxon>
        <taxon>Thermoplasmatota</taxon>
        <taxon>Candidatus Poseidoniia</taxon>
        <taxon>Candidatus Poseidoniales</taxon>
        <taxon>Candidatus Thalassarchaeaceae</taxon>
        <taxon>Candidatus Thalassarchaeum</taxon>
    </lineage>
</organism>
<dbReference type="Gene3D" id="2.60.40.10">
    <property type="entry name" value="Immunoglobulins"/>
    <property type="match status" value="3"/>
</dbReference>
<dbReference type="InterPro" id="IPR022409">
    <property type="entry name" value="PKD/Chitinase_dom"/>
</dbReference>
<feature type="region of interest" description="Disordered" evidence="1">
    <location>
        <begin position="657"/>
        <end position="680"/>
    </location>
</feature>
<dbReference type="InterPro" id="IPR035986">
    <property type="entry name" value="PKD_dom_sf"/>
</dbReference>
<keyword evidence="2" id="KW-0472">Membrane</keyword>
<dbReference type="SMART" id="SM00089">
    <property type="entry name" value="PKD"/>
    <property type="match status" value="2"/>
</dbReference>
<proteinExistence type="predicted"/>
<gene>
    <name evidence="4" type="ORF">CXX69_00860</name>
</gene>
<dbReference type="SUPFAM" id="SSF49299">
    <property type="entry name" value="PKD domain"/>
    <property type="match status" value="1"/>
</dbReference>
<evidence type="ECO:0000256" key="2">
    <source>
        <dbReference type="SAM" id="Phobius"/>
    </source>
</evidence>
<sequence>MRRASASLLIALLLVSAAPLAQADSKGVISCVNADLTMMPASWDVEDQSCVRLDLGELEPGETLSFDITSDGLIDILLFSVNSISVYQNEQAYRSDSIWESDSVFENFNGTGAWHWTVPDDREMTRWYLVLDNLAHPQDGGGGAQGIASASVSLDSGPVLAAPFTLADTIVRLDVGEHSILHGPFVVDAGTQARIDATTMEGAPDVFLMTESQVTLYEAGGTAASRVEGTDMLLITTERHMVWLVPETYEGIDLYLVVDNRPGPSGGGAGTQKIATTVTLSLTPVLDPTISSEVSLDTIDVGTIVMLDASETPNRSNQIPPSGFRWDTNSDGVDDTVGSNVNISWSDPTNITIRLTVVSIDGRSASVYQDIEVADISDPEVSIGVTAILERTYGDSVILSGQVSDNWGIQTIEWFVDDELARSNAGDDEGATVFSHTFNSSYSAGTHTVTLRATDRSDRVAEDTATISLYDSTPPVIGIFQSEVSLQIGQTFRFEANVTDAESSNLLFTWDFDDSVDLDSDGDARNDADAHGDSVLWSYDQSGAQWVVCHVENDAGLVSEFEILVNVLSGSEGGGAFDLMTLGMIGLAAVVALAVVMISWRVVSNRRLAALIAEQEEPEEARAAAPSADEQKAMWGGGDMAAATPQHSPQMFSDFSSGMSGATADVSTAMGEPEGGDIDPDIAALLESAKQSQSTPASSVASDLLSAFESDDTVKREDVEFSHEGRTEEEPSKWAPGETGTGVFQPVQDPEPEPERNRTVRQNCSSCEKLFEVDLPEGVDAARTACPHCGSIESISLG</sequence>
<dbReference type="Pfam" id="PF17957">
    <property type="entry name" value="Big_7"/>
    <property type="match status" value="1"/>
</dbReference>
<feature type="transmembrane region" description="Helical" evidence="2">
    <location>
        <begin position="579"/>
        <end position="600"/>
    </location>
</feature>
<dbReference type="AlphaFoldDB" id="A0A2V3HTS4"/>
<accession>A0A2V3HTS4</accession>
<feature type="compositionally biased region" description="Basic and acidic residues" evidence="1">
    <location>
        <begin position="712"/>
        <end position="732"/>
    </location>
</feature>
<evidence type="ECO:0000259" key="3">
    <source>
        <dbReference type="SMART" id="SM00089"/>
    </source>
</evidence>
<evidence type="ECO:0000256" key="1">
    <source>
        <dbReference type="SAM" id="MobiDB-lite"/>
    </source>
</evidence>
<reference evidence="4 5" key="1">
    <citation type="journal article" date="2015" name="Nat. Commun.">
        <title>Genomic and transcriptomic evidence for scavenging of diverse organic compounds by widespread deep-sea archaea.</title>
        <authorList>
            <person name="Li M."/>
            <person name="Baker B.J."/>
            <person name="Anantharaman K."/>
            <person name="Jain S."/>
            <person name="Breier J.A."/>
            <person name="Dick G.J."/>
        </authorList>
    </citation>
    <scope>NUCLEOTIDE SEQUENCE [LARGE SCALE GENOMIC DNA]</scope>
    <source>
        <strain evidence="4">Cayman_51_deep</strain>
    </source>
</reference>
<feature type="region of interest" description="Disordered" evidence="1">
    <location>
        <begin position="711"/>
        <end position="762"/>
    </location>
</feature>
<dbReference type="Proteomes" id="UP000248161">
    <property type="component" value="Unassembled WGS sequence"/>
</dbReference>
<dbReference type="InterPro" id="IPR013783">
    <property type="entry name" value="Ig-like_fold"/>
</dbReference>
<feature type="domain" description="PKD/Chitinase" evidence="3">
    <location>
        <begin position="477"/>
        <end position="570"/>
    </location>
</feature>
<evidence type="ECO:0000313" key="5">
    <source>
        <dbReference type="Proteomes" id="UP000248161"/>
    </source>
</evidence>
<comment type="caution">
    <text evidence="4">The sequence shown here is derived from an EMBL/GenBank/DDBJ whole genome shotgun (WGS) entry which is preliminary data.</text>
</comment>
<keyword evidence="2" id="KW-1133">Transmembrane helix</keyword>